<organism evidence="1 2">
    <name type="scientific">Actinomadura rubrisoli</name>
    <dbReference type="NCBI Taxonomy" id="2530368"/>
    <lineage>
        <taxon>Bacteria</taxon>
        <taxon>Bacillati</taxon>
        <taxon>Actinomycetota</taxon>
        <taxon>Actinomycetes</taxon>
        <taxon>Streptosporangiales</taxon>
        <taxon>Thermomonosporaceae</taxon>
        <taxon>Actinomadura</taxon>
    </lineage>
</organism>
<dbReference type="EMBL" id="SMKU01000004">
    <property type="protein sequence ID" value="TDD96822.1"/>
    <property type="molecule type" value="Genomic_DNA"/>
</dbReference>
<dbReference type="OrthoDB" id="4559676at2"/>
<accession>A0A4R5CHP7</accession>
<gene>
    <name evidence="1" type="ORF">E1298_02250</name>
</gene>
<comment type="caution">
    <text evidence="1">The sequence shown here is derived from an EMBL/GenBank/DDBJ whole genome shotgun (WGS) entry which is preliminary data.</text>
</comment>
<evidence type="ECO:0000313" key="2">
    <source>
        <dbReference type="Proteomes" id="UP000294513"/>
    </source>
</evidence>
<dbReference type="Proteomes" id="UP000294513">
    <property type="component" value="Unassembled WGS sequence"/>
</dbReference>
<evidence type="ECO:0000313" key="1">
    <source>
        <dbReference type="EMBL" id="TDD96822.1"/>
    </source>
</evidence>
<dbReference type="AlphaFoldDB" id="A0A4R5CHP7"/>
<sequence>MTTPHEETAAPHEATAAHRDAAVRVRSLLAAAGLPADEREIAGLVASYVTLRPAIDGLFDVPAARYARPVLDRRVSVRPDEDEDPA</sequence>
<name>A0A4R5CHP7_9ACTN</name>
<dbReference type="RefSeq" id="WP_131889040.1">
    <property type="nucleotide sequence ID" value="NZ_SMKU01000004.1"/>
</dbReference>
<protein>
    <submittedName>
        <fullName evidence="1">Uncharacterized protein</fullName>
    </submittedName>
</protein>
<keyword evidence="2" id="KW-1185">Reference proteome</keyword>
<proteinExistence type="predicted"/>
<reference evidence="1 2" key="1">
    <citation type="submission" date="2019-03" db="EMBL/GenBank/DDBJ databases">
        <title>Draft genome sequences of novel Actinobacteria.</title>
        <authorList>
            <person name="Sahin N."/>
            <person name="Ay H."/>
            <person name="Saygin H."/>
        </authorList>
    </citation>
    <scope>NUCLEOTIDE SEQUENCE [LARGE SCALE GENOMIC DNA]</scope>
    <source>
        <strain evidence="1 2">H3C3</strain>
    </source>
</reference>